<dbReference type="GO" id="GO:0015079">
    <property type="term" value="F:potassium ion transmembrane transporter activity"/>
    <property type="evidence" value="ECO:0007669"/>
    <property type="project" value="UniProtKB-UniRule"/>
</dbReference>
<evidence type="ECO:0000256" key="8">
    <source>
        <dbReference type="ARBA" id="ARBA00022958"/>
    </source>
</evidence>
<dbReference type="InterPro" id="IPR053951">
    <property type="entry name" value="K_trans_N"/>
</dbReference>
<evidence type="ECO:0000256" key="6">
    <source>
        <dbReference type="ARBA" id="ARBA00022692"/>
    </source>
</evidence>
<keyword evidence="6 12" id="KW-0812">Transmembrane</keyword>
<evidence type="ECO:0000256" key="13">
    <source>
        <dbReference type="SAM" id="MobiDB-lite"/>
    </source>
</evidence>
<feature type="transmembrane region" description="Helical" evidence="12">
    <location>
        <begin position="180"/>
        <end position="197"/>
    </location>
</feature>
<dbReference type="InterPro" id="IPR003855">
    <property type="entry name" value="K+_transporter"/>
</dbReference>
<gene>
    <name evidence="12 16" type="primary">kup</name>
    <name evidence="16" type="ORF">PSU4_12560</name>
</gene>
<keyword evidence="8 12" id="KW-0630">Potassium</keyword>
<dbReference type="AlphaFoldDB" id="A0A511DBZ0"/>
<evidence type="ECO:0000256" key="12">
    <source>
        <dbReference type="HAMAP-Rule" id="MF_01522"/>
    </source>
</evidence>
<evidence type="ECO:0000256" key="9">
    <source>
        <dbReference type="ARBA" id="ARBA00022989"/>
    </source>
</evidence>
<dbReference type="GO" id="GO:0015293">
    <property type="term" value="F:symporter activity"/>
    <property type="evidence" value="ECO:0007669"/>
    <property type="project" value="UniProtKB-UniRule"/>
</dbReference>
<feature type="transmembrane region" description="Helical" evidence="12">
    <location>
        <begin position="209"/>
        <end position="230"/>
    </location>
</feature>
<dbReference type="Pfam" id="PF02705">
    <property type="entry name" value="K_trans"/>
    <property type="match status" value="1"/>
</dbReference>
<keyword evidence="11 12" id="KW-0472">Membrane</keyword>
<feature type="domain" description="K+ potassium transporter integral membrane" evidence="14">
    <location>
        <begin position="50"/>
        <end position="503"/>
    </location>
</feature>
<keyword evidence="17" id="KW-1185">Reference proteome</keyword>
<evidence type="ECO:0000256" key="10">
    <source>
        <dbReference type="ARBA" id="ARBA00023065"/>
    </source>
</evidence>
<dbReference type="Proteomes" id="UP000321685">
    <property type="component" value="Unassembled WGS sequence"/>
</dbReference>
<evidence type="ECO:0000256" key="3">
    <source>
        <dbReference type="ARBA" id="ARBA00022448"/>
    </source>
</evidence>
<feature type="transmembrane region" description="Helical" evidence="12">
    <location>
        <begin position="47"/>
        <end position="68"/>
    </location>
</feature>
<feature type="transmembrane region" description="Helical" evidence="12">
    <location>
        <begin position="378"/>
        <end position="398"/>
    </location>
</feature>
<comment type="catalytic activity">
    <reaction evidence="12">
        <text>K(+)(in) + H(+)(in) = K(+)(out) + H(+)(out)</text>
        <dbReference type="Rhea" id="RHEA:28490"/>
        <dbReference type="ChEBI" id="CHEBI:15378"/>
        <dbReference type="ChEBI" id="CHEBI:29103"/>
    </reaction>
</comment>
<feature type="transmembrane region" description="Helical" evidence="12">
    <location>
        <begin position="286"/>
        <end position="308"/>
    </location>
</feature>
<feature type="domain" description="K+ potassium transporter C-terminal" evidence="15">
    <location>
        <begin position="515"/>
        <end position="668"/>
    </location>
</feature>
<keyword evidence="3 12" id="KW-0813">Transport</keyword>
<accession>A0A511DBZ0</accession>
<feature type="region of interest" description="Disordered" evidence="13">
    <location>
        <begin position="1"/>
        <end position="40"/>
    </location>
</feature>
<evidence type="ECO:0000256" key="11">
    <source>
        <dbReference type="ARBA" id="ARBA00023136"/>
    </source>
</evidence>
<evidence type="ECO:0000259" key="14">
    <source>
        <dbReference type="Pfam" id="PF02705"/>
    </source>
</evidence>
<evidence type="ECO:0000256" key="5">
    <source>
        <dbReference type="ARBA" id="ARBA00022538"/>
    </source>
</evidence>
<feature type="transmembrane region" description="Helical" evidence="12">
    <location>
        <begin position="404"/>
        <end position="426"/>
    </location>
</feature>
<keyword evidence="10 12" id="KW-0406">Ion transport</keyword>
<dbReference type="Pfam" id="PF22776">
    <property type="entry name" value="K_trans_C"/>
    <property type="match status" value="1"/>
</dbReference>
<feature type="compositionally biased region" description="Low complexity" evidence="13">
    <location>
        <begin position="9"/>
        <end position="21"/>
    </location>
</feature>
<feature type="transmembrane region" description="Helical" evidence="12">
    <location>
        <begin position="253"/>
        <end position="274"/>
    </location>
</feature>
<evidence type="ECO:0000256" key="7">
    <source>
        <dbReference type="ARBA" id="ARBA00022847"/>
    </source>
</evidence>
<keyword evidence="5 12" id="KW-0633">Potassium transport</keyword>
<dbReference type="PANTHER" id="PTHR30540">
    <property type="entry name" value="OSMOTIC STRESS POTASSIUM TRANSPORTER"/>
    <property type="match status" value="1"/>
</dbReference>
<feature type="transmembrane region" description="Helical" evidence="12">
    <location>
        <begin position="140"/>
        <end position="160"/>
    </location>
</feature>
<dbReference type="HAMAP" id="MF_01522">
    <property type="entry name" value="Kup"/>
    <property type="match status" value="1"/>
</dbReference>
<feature type="transmembrane region" description="Helical" evidence="12">
    <location>
        <begin position="464"/>
        <end position="481"/>
    </location>
</feature>
<dbReference type="EMBL" id="BJVJ01000008">
    <property type="protein sequence ID" value="GEL22302.1"/>
    <property type="molecule type" value="Genomic_DNA"/>
</dbReference>
<keyword evidence="4 12" id="KW-1003">Cell membrane</keyword>
<evidence type="ECO:0000259" key="15">
    <source>
        <dbReference type="Pfam" id="PF22776"/>
    </source>
</evidence>
<comment type="subcellular location">
    <subcellularLocation>
        <location evidence="12">Cell membrane</location>
        <topology evidence="12">Multi-pass membrane protein</topology>
    </subcellularLocation>
    <subcellularLocation>
        <location evidence="1">Membrane</location>
        <topology evidence="1">Multi-pass membrane protein</topology>
    </subcellularLocation>
</comment>
<reference evidence="16 17" key="1">
    <citation type="submission" date="2019-07" db="EMBL/GenBank/DDBJ databases">
        <title>Whole genome shotgun sequence of Pseudonocardia sulfidoxydans NBRC 16205.</title>
        <authorList>
            <person name="Hosoyama A."/>
            <person name="Uohara A."/>
            <person name="Ohji S."/>
            <person name="Ichikawa N."/>
        </authorList>
    </citation>
    <scope>NUCLEOTIDE SEQUENCE [LARGE SCALE GENOMIC DNA]</scope>
    <source>
        <strain evidence="16 17">NBRC 16205</strain>
    </source>
</reference>
<keyword evidence="7 12" id="KW-0769">Symport</keyword>
<feature type="transmembrane region" description="Helical" evidence="12">
    <location>
        <begin position="438"/>
        <end position="458"/>
    </location>
</feature>
<dbReference type="InterPro" id="IPR053952">
    <property type="entry name" value="K_trans_C"/>
</dbReference>
<evidence type="ECO:0000313" key="16">
    <source>
        <dbReference type="EMBL" id="GEL22302.1"/>
    </source>
</evidence>
<comment type="caution">
    <text evidence="16">The sequence shown here is derived from an EMBL/GenBank/DDBJ whole genome shotgun (WGS) entry which is preliminary data.</text>
</comment>
<proteinExistence type="inferred from homology"/>
<dbReference type="InterPro" id="IPR023051">
    <property type="entry name" value="Kup"/>
</dbReference>
<evidence type="ECO:0000256" key="1">
    <source>
        <dbReference type="ARBA" id="ARBA00004141"/>
    </source>
</evidence>
<feature type="transmembrane region" description="Helical" evidence="12">
    <location>
        <begin position="88"/>
        <end position="108"/>
    </location>
</feature>
<comment type="similarity">
    <text evidence="2 12">Belongs to the HAK/KUP transporter (TC 2.A.72) family.</text>
</comment>
<comment type="function">
    <text evidence="12">Transport of potassium into the cell. Likely operates as a K(+):H(+) symporter.</text>
</comment>
<dbReference type="GO" id="GO:0005886">
    <property type="term" value="C:plasma membrane"/>
    <property type="evidence" value="ECO:0007669"/>
    <property type="project" value="UniProtKB-SubCell"/>
</dbReference>
<sequence>MHTERVTDAEPSAVAEAGAPGPVEPPPSAPRPAIGNPDHPAAHGGGLAGLALGALGIVFGDIGTSPLYAMQTVFSIDGGAVKPTPSDVYGIVSLIFWSVTIVVTIKYVSFILRADNDGEGGIMALAALVREVTRSHPRRAALALLLGVLGASLFYGDSLITPAISVLSAVEGLEVAEPGLAELVLPIGIGILALLFVAQRFGTHRVGRLFGPVMVLWFVALAVLGVPHILTHPTVLAGLSPTYIVSFVVDHPFTAFVAMGAVVLSITGAEALYADMGHFGKRPIRVSWFAVVWPALILNYLGQAALILDDPKAVDNPFYLLAPDWARWPLVVLATFATVIASQAVISGAFSVSRQAVRLGYLPTLTVKHTSTQESGQIYVPAVNWLLFAGVLVLMVTFRSSDKLATAYGLAVTGTLMLTTTLFLTYAATHWRWPTWQLVLTGVVFGGLELLYFAANVTKIPHGGWLPLLIAAIVVTVMTTWQRGRQIVTGRRIDLDGPLRDFIQELHDERVARVPGIAVFPHPTNQTAPLALRANVAFNKVLHERVVIVSVQSLNVPYVPLTERLTVDDLGHSEDGIVHVTARFGFQDASDIPQLLRECRSMAQELDFDSGTASYFLSRLTIERGGSGEMASWRTRLFIGLSHNAATPAAFFKLPLERTVVMGSRIEI</sequence>
<protein>
    <recommendedName>
        <fullName evidence="12">Probable potassium transport system protein Kup</fullName>
    </recommendedName>
</protein>
<evidence type="ECO:0000256" key="2">
    <source>
        <dbReference type="ARBA" id="ARBA00007019"/>
    </source>
</evidence>
<organism evidence="16 17">
    <name type="scientific">Pseudonocardia sulfidoxydans NBRC 16205</name>
    <dbReference type="NCBI Taxonomy" id="1223511"/>
    <lineage>
        <taxon>Bacteria</taxon>
        <taxon>Bacillati</taxon>
        <taxon>Actinomycetota</taxon>
        <taxon>Actinomycetes</taxon>
        <taxon>Pseudonocardiales</taxon>
        <taxon>Pseudonocardiaceae</taxon>
        <taxon>Pseudonocardia</taxon>
    </lineage>
</organism>
<evidence type="ECO:0000313" key="17">
    <source>
        <dbReference type="Proteomes" id="UP000321685"/>
    </source>
</evidence>
<name>A0A511DBZ0_9PSEU</name>
<keyword evidence="9 12" id="KW-1133">Transmembrane helix</keyword>
<evidence type="ECO:0000256" key="4">
    <source>
        <dbReference type="ARBA" id="ARBA00022475"/>
    </source>
</evidence>
<feature type="transmembrane region" description="Helical" evidence="12">
    <location>
        <begin position="328"/>
        <end position="352"/>
    </location>
</feature>
<dbReference type="PANTHER" id="PTHR30540:SF79">
    <property type="entry name" value="LOW AFFINITY POTASSIUM TRANSPORT SYSTEM PROTEIN KUP"/>
    <property type="match status" value="1"/>
</dbReference>